<dbReference type="Gramene" id="Bra021084.1">
    <property type="protein sequence ID" value="Bra021084.1-P"/>
    <property type="gene ID" value="Bra021084"/>
</dbReference>
<dbReference type="Proteomes" id="UP000011750">
    <property type="component" value="Chromosome A01"/>
</dbReference>
<proteinExistence type="predicted"/>
<reference evidence="2 3" key="1">
    <citation type="journal article" date="2011" name="Nat. Genet.">
        <title>The genome of the mesopolyploid crop species Brassica rapa.</title>
        <authorList>
            <consortium name="Brassica rapa Genome Sequencing Project Consortium"/>
            <person name="Wang X."/>
            <person name="Wang H."/>
            <person name="Wang J."/>
            <person name="Sun R."/>
            <person name="Wu J."/>
            <person name="Liu S."/>
            <person name="Bai Y."/>
            <person name="Mun J.H."/>
            <person name="Bancroft I."/>
            <person name="Cheng F."/>
            <person name="Huang S."/>
            <person name="Li X."/>
            <person name="Hua W."/>
            <person name="Wang J."/>
            <person name="Wang X."/>
            <person name="Freeling M."/>
            <person name="Pires J.C."/>
            <person name="Paterson A.H."/>
            <person name="Chalhoub B."/>
            <person name="Wang B."/>
            <person name="Hayward A."/>
            <person name="Sharpe A.G."/>
            <person name="Park B.S."/>
            <person name="Weisshaar B."/>
            <person name="Liu B."/>
            <person name="Li B."/>
            <person name="Liu B."/>
            <person name="Tong C."/>
            <person name="Song C."/>
            <person name="Duran C."/>
            <person name="Peng C."/>
            <person name="Geng C."/>
            <person name="Koh C."/>
            <person name="Lin C."/>
            <person name="Edwards D."/>
            <person name="Mu D."/>
            <person name="Shen D."/>
            <person name="Soumpourou E."/>
            <person name="Li F."/>
            <person name="Fraser F."/>
            <person name="Conant G."/>
            <person name="Lassalle G."/>
            <person name="King G.J."/>
            <person name="Bonnema G."/>
            <person name="Tang H."/>
            <person name="Wang H."/>
            <person name="Belcram H."/>
            <person name="Zhou H."/>
            <person name="Hirakawa H."/>
            <person name="Abe H."/>
            <person name="Guo H."/>
            <person name="Wang H."/>
            <person name="Jin H."/>
            <person name="Parkin I.A."/>
            <person name="Batley J."/>
            <person name="Kim J.S."/>
            <person name="Just J."/>
            <person name="Li J."/>
            <person name="Xu J."/>
            <person name="Deng J."/>
            <person name="Kim J.A."/>
            <person name="Li J."/>
            <person name="Yu J."/>
            <person name="Meng J."/>
            <person name="Wang J."/>
            <person name="Min J."/>
            <person name="Poulain J."/>
            <person name="Wang J."/>
            <person name="Hatakeyama K."/>
            <person name="Wu K."/>
            <person name="Wang L."/>
            <person name="Fang L."/>
            <person name="Trick M."/>
            <person name="Links M.G."/>
            <person name="Zhao M."/>
            <person name="Jin M."/>
            <person name="Ramchiary N."/>
            <person name="Drou N."/>
            <person name="Berkman P.J."/>
            <person name="Cai Q."/>
            <person name="Huang Q."/>
            <person name="Li R."/>
            <person name="Tabata S."/>
            <person name="Cheng S."/>
            <person name="Zhang S."/>
            <person name="Zhang S."/>
            <person name="Huang S."/>
            <person name="Sato S."/>
            <person name="Sun S."/>
            <person name="Kwon S.J."/>
            <person name="Choi S.R."/>
            <person name="Lee T.H."/>
            <person name="Fan W."/>
            <person name="Zhao X."/>
            <person name="Tan X."/>
            <person name="Xu X."/>
            <person name="Wang Y."/>
            <person name="Qiu Y."/>
            <person name="Yin Y."/>
            <person name="Li Y."/>
            <person name="Du Y."/>
            <person name="Liao Y."/>
            <person name="Lim Y."/>
            <person name="Narusaka Y."/>
            <person name="Wang Y."/>
            <person name="Wang Z."/>
            <person name="Li Z."/>
            <person name="Wang Z."/>
            <person name="Xiong Z."/>
            <person name="Zhang Z."/>
        </authorList>
    </citation>
    <scope>NUCLEOTIDE SEQUENCE [LARGE SCALE GENOMIC DNA]</scope>
    <source>
        <strain evidence="2 3">cv. Chiifu-401-42</strain>
    </source>
</reference>
<feature type="compositionally biased region" description="Basic and acidic residues" evidence="1">
    <location>
        <begin position="430"/>
        <end position="447"/>
    </location>
</feature>
<feature type="compositionally biased region" description="Polar residues" evidence="1">
    <location>
        <begin position="497"/>
        <end position="506"/>
    </location>
</feature>
<name>M4DX38_BRACM</name>
<evidence type="ECO:0000313" key="2">
    <source>
        <dbReference type="EnsemblPlants" id="Bra021084.1-P"/>
    </source>
</evidence>
<feature type="region of interest" description="Disordered" evidence="1">
    <location>
        <begin position="368"/>
        <end position="506"/>
    </location>
</feature>
<feature type="region of interest" description="Disordered" evidence="1">
    <location>
        <begin position="1"/>
        <end position="27"/>
    </location>
</feature>
<dbReference type="HOGENOM" id="CLU_539031_0_0_1"/>
<reference evidence="2" key="3">
    <citation type="submission" date="2023-03" db="UniProtKB">
        <authorList>
            <consortium name="EnsemblPlants"/>
        </authorList>
    </citation>
    <scope>IDENTIFICATION</scope>
    <source>
        <strain evidence="2">cv. Chiifu-401-42</strain>
    </source>
</reference>
<feature type="compositionally biased region" description="Polar residues" evidence="1">
    <location>
        <begin position="457"/>
        <end position="480"/>
    </location>
</feature>
<evidence type="ECO:0000256" key="1">
    <source>
        <dbReference type="SAM" id="MobiDB-lite"/>
    </source>
</evidence>
<feature type="compositionally biased region" description="Low complexity" evidence="1">
    <location>
        <begin position="368"/>
        <end position="381"/>
    </location>
</feature>
<dbReference type="InParanoid" id="M4DX38"/>
<feature type="compositionally biased region" description="Polar residues" evidence="1">
    <location>
        <begin position="419"/>
        <end position="428"/>
    </location>
</feature>
<reference evidence="2 3" key="2">
    <citation type="journal article" date="2018" name="Hortic Res">
        <title>Improved Brassica rapa reference genome by single-molecule sequencing and chromosome conformation capture technologies.</title>
        <authorList>
            <person name="Zhang L."/>
            <person name="Cai X."/>
            <person name="Wu J."/>
            <person name="Liu M."/>
            <person name="Grob S."/>
            <person name="Cheng F."/>
            <person name="Liang J."/>
            <person name="Cai C."/>
            <person name="Liu Z."/>
            <person name="Liu B."/>
            <person name="Wang F."/>
            <person name="Li S."/>
            <person name="Liu F."/>
            <person name="Li X."/>
            <person name="Cheng L."/>
            <person name="Yang W."/>
            <person name="Li M.H."/>
            <person name="Grossniklaus U."/>
            <person name="Zheng H."/>
            <person name="Wang X."/>
        </authorList>
    </citation>
    <scope>NUCLEOTIDE SEQUENCE [LARGE SCALE GENOMIC DNA]</scope>
    <source>
        <strain evidence="2 3">cv. Chiifu-401-42</strain>
    </source>
</reference>
<feature type="compositionally biased region" description="Low complexity" evidence="1">
    <location>
        <begin position="284"/>
        <end position="297"/>
    </location>
</feature>
<feature type="region of interest" description="Disordered" evidence="1">
    <location>
        <begin position="62"/>
        <end position="89"/>
    </location>
</feature>
<organism evidence="2 3">
    <name type="scientific">Brassica campestris</name>
    <name type="common">Field mustard</name>
    <dbReference type="NCBI Taxonomy" id="3711"/>
    <lineage>
        <taxon>Eukaryota</taxon>
        <taxon>Viridiplantae</taxon>
        <taxon>Streptophyta</taxon>
        <taxon>Embryophyta</taxon>
        <taxon>Tracheophyta</taxon>
        <taxon>Spermatophyta</taxon>
        <taxon>Magnoliopsida</taxon>
        <taxon>eudicotyledons</taxon>
        <taxon>Gunneridae</taxon>
        <taxon>Pentapetalae</taxon>
        <taxon>rosids</taxon>
        <taxon>malvids</taxon>
        <taxon>Brassicales</taxon>
        <taxon>Brassicaceae</taxon>
        <taxon>Brassiceae</taxon>
        <taxon>Brassica</taxon>
    </lineage>
</organism>
<evidence type="ECO:0000313" key="3">
    <source>
        <dbReference type="Proteomes" id="UP000011750"/>
    </source>
</evidence>
<dbReference type="AlphaFoldDB" id="M4DX38"/>
<feature type="compositionally biased region" description="Acidic residues" evidence="1">
    <location>
        <begin position="188"/>
        <end position="197"/>
    </location>
</feature>
<protein>
    <submittedName>
        <fullName evidence="2">Uncharacterized protein</fullName>
    </submittedName>
</protein>
<feature type="region of interest" description="Disordered" evidence="1">
    <location>
        <begin position="128"/>
        <end position="301"/>
    </location>
</feature>
<feature type="compositionally biased region" description="Basic and acidic residues" evidence="1">
    <location>
        <begin position="62"/>
        <end position="82"/>
    </location>
</feature>
<keyword evidence="3" id="KW-1185">Reference proteome</keyword>
<dbReference type="EnsemblPlants" id="Bra021084.1">
    <property type="protein sequence ID" value="Bra021084.1-P"/>
    <property type="gene ID" value="Bra021084"/>
</dbReference>
<sequence>MSSGGRLSCKQKGKEVATVSSPSRGVSEVPLEEFDRIHHEAMMDTWNLDLSQRILISESARSYRQEVRGDRDEPQACERDGDWDSSLLPSVNKSKRRISLFSREEQERINASRRMKGLPDLSAVMAMELGLTPTEPPSSSNPLVASDVNPASLGHHDSSSVAAVVAPKKKSKKRSRDAPSVGDGLEALPEEGDDPEVAEPSSSKKKERKQLPSEGDIESREVEAARPSVLLPLVDEGSPNLALADDPQNISPEAPLQRKKSKRSDGQGMIGRQAPSVASPSREASVPGSSSGGVPAVRKTPRVDFPDRVLFDYDGPTPLIYSPQRCTELVSQIKCGPKPFPPVADLIFKDEYIDSACTKLLAASVLRSSANPSAASTAPSHSEGEESLRTDAPARSSDVACQGSKPAEGAVDKEVLDISDSSASNPEGNQGDKSDNDVGEEVSKEPIGETTDPVTRLSESQPEVNEDGASTRSEDANASQLVHADLSEPSLDGGSLVQEQIENPGE</sequence>
<accession>M4DX38</accession>